<dbReference type="PROSITE" id="PS50043">
    <property type="entry name" value="HTH_LUXR_2"/>
    <property type="match status" value="1"/>
</dbReference>
<gene>
    <name evidence="5" type="ORF">AOC05_02740</name>
</gene>
<dbReference type="GO" id="GO:0006355">
    <property type="term" value="P:regulation of DNA-templated transcription"/>
    <property type="evidence" value="ECO:0007669"/>
    <property type="project" value="InterPro"/>
</dbReference>
<dbReference type="InterPro" id="IPR016032">
    <property type="entry name" value="Sig_transdc_resp-reg_C-effctor"/>
</dbReference>
<keyword evidence="1" id="KW-0805">Transcription regulation</keyword>
<evidence type="ECO:0000313" key="5">
    <source>
        <dbReference type="EMBL" id="ALE91517.1"/>
    </source>
</evidence>
<dbReference type="OrthoDB" id="3197423at2"/>
<protein>
    <recommendedName>
        <fullName evidence="4">HTH luxR-type domain-containing protein</fullName>
    </recommendedName>
</protein>
<dbReference type="Gene3D" id="3.40.50.300">
    <property type="entry name" value="P-loop containing nucleotide triphosphate hydrolases"/>
    <property type="match status" value="1"/>
</dbReference>
<dbReference type="GO" id="GO:0003677">
    <property type="term" value="F:DNA binding"/>
    <property type="evidence" value="ECO:0007669"/>
    <property type="project" value="UniProtKB-KW"/>
</dbReference>
<dbReference type="CDD" id="cd06170">
    <property type="entry name" value="LuxR_C_like"/>
    <property type="match status" value="1"/>
</dbReference>
<evidence type="ECO:0000259" key="4">
    <source>
        <dbReference type="PROSITE" id="PS50043"/>
    </source>
</evidence>
<dbReference type="InterPro" id="IPR036388">
    <property type="entry name" value="WH-like_DNA-bd_sf"/>
</dbReference>
<dbReference type="PRINTS" id="PR00038">
    <property type="entry name" value="HTHLUXR"/>
</dbReference>
<keyword evidence="6" id="KW-1185">Reference proteome</keyword>
<dbReference type="KEGG" id="aaq:AOC05_02740"/>
<evidence type="ECO:0000313" key="6">
    <source>
        <dbReference type="Proteomes" id="UP000062833"/>
    </source>
</evidence>
<dbReference type="InterPro" id="IPR027417">
    <property type="entry name" value="P-loop_NTPase"/>
</dbReference>
<dbReference type="EMBL" id="CP012677">
    <property type="protein sequence ID" value="ALE91517.1"/>
    <property type="molecule type" value="Genomic_DNA"/>
</dbReference>
<evidence type="ECO:0000256" key="3">
    <source>
        <dbReference type="ARBA" id="ARBA00023163"/>
    </source>
</evidence>
<name>A0A0M4QE79_9MICC</name>
<keyword evidence="3" id="KW-0804">Transcription</keyword>
<keyword evidence="2" id="KW-0238">DNA-binding</keyword>
<dbReference type="AlphaFoldDB" id="A0A0M4QE79"/>
<evidence type="ECO:0000256" key="1">
    <source>
        <dbReference type="ARBA" id="ARBA00023015"/>
    </source>
</evidence>
<dbReference type="SMART" id="SM00421">
    <property type="entry name" value="HTH_LUXR"/>
    <property type="match status" value="1"/>
</dbReference>
<organism evidence="5 6">
    <name type="scientific">Arthrobacter alpinus</name>
    <dbReference type="NCBI Taxonomy" id="656366"/>
    <lineage>
        <taxon>Bacteria</taxon>
        <taxon>Bacillati</taxon>
        <taxon>Actinomycetota</taxon>
        <taxon>Actinomycetes</taxon>
        <taxon>Micrococcales</taxon>
        <taxon>Micrococcaceae</taxon>
        <taxon>Arthrobacter</taxon>
    </lineage>
</organism>
<dbReference type="SUPFAM" id="SSF52540">
    <property type="entry name" value="P-loop containing nucleoside triphosphate hydrolases"/>
    <property type="match status" value="1"/>
</dbReference>
<proteinExistence type="predicted"/>
<dbReference type="SUPFAM" id="SSF46894">
    <property type="entry name" value="C-terminal effector domain of the bipartite response regulators"/>
    <property type="match status" value="1"/>
</dbReference>
<feature type="domain" description="HTH luxR-type" evidence="4">
    <location>
        <begin position="844"/>
        <end position="907"/>
    </location>
</feature>
<dbReference type="PANTHER" id="PTHR44688">
    <property type="entry name" value="DNA-BINDING TRANSCRIPTIONAL ACTIVATOR DEVR_DOSR"/>
    <property type="match status" value="1"/>
</dbReference>
<dbReference type="PATRIC" id="fig|656366.3.peg.606"/>
<reference evidence="6" key="1">
    <citation type="submission" date="2015-09" db="EMBL/GenBank/DDBJ databases">
        <title>Complete genome of Arthrobacter alpinus strain R3.8.</title>
        <authorList>
            <person name="See-Too W.S."/>
            <person name="Chan K.G."/>
        </authorList>
    </citation>
    <scope>NUCLEOTIDE SEQUENCE [LARGE SCALE GENOMIC DNA]</scope>
    <source>
        <strain evidence="6">R3.8</strain>
    </source>
</reference>
<evidence type="ECO:0000256" key="2">
    <source>
        <dbReference type="ARBA" id="ARBA00023125"/>
    </source>
</evidence>
<dbReference type="Pfam" id="PF00196">
    <property type="entry name" value="GerE"/>
    <property type="match status" value="1"/>
</dbReference>
<sequence length="907" mass="98140">MTGEGVATPQRAAVGDQLARRLAMGAEDRRRWSSFVRQNDIAEIAAALQDRRYFGITLIGARGVGKSTLARGVDTALAGETHIIRLFGSSSETVVPYGILEMLMARLPIGASESATTIIHGVSQLIRQDARGRNVVLILDDLPGVDSLSLSVLMHLLLSGTARILVLARHINDLPDDFLWLLKDGRLAERRVENLSRAEVRELLRRGLGGPVSGAAVSALFAASTGNPLVLHALVSEQVGNGTLNQHNGTWVIESGSTSNAPSPLGELVKSRLARESENVRFGVTKMAMIQTAPLSVVIAVLGAEVVAEMEERGYLGVSHNGRMQAYLMEPYIGETVRQGLSMEEKVVLFQEFSSTISPDPAALGNQDLLRFAEWAHDSNVALAPELALAATATAIRLHFPVLALKLSEHVPAGDPSWVKAAIYRSGAYIVLAEYGKAARELEGIPEDIVAGLDPESYAEWAAAFMSALLWVPEGCARIPELLRLARSRLQDGVEQSGGPMNATERLDVAWFQFKVHNGDFSDVAADLEAALQSSDDEYRLNCASTLVLVWTVTGREMEAVRLARSVAAEVQQRDIALVRPDLHHIGIILALLWTGQWRECVSVLDDLLADGTHSAQFGGGALELALGLAYTYAGRGREAAEVLMAAAAQLEVRESYNALNLAYSALAFAHAQVGDVAGVEKYIALTNQTPALTAWVFRSIAEFFRFMALRWIDDPTAVDRLMASAKADIVKGRFTTASVSLFGATVNGTEHDFAMLEETSLRRQGPMAKLNSVFARASRTKSAAMALEAATIANELDLIAVESRCMVLALEFARDAGDKHLVYESKLRLDRLALSIPILPRAPRSAGVRLTQRELQIAKLAVRGLGNRAIADRVGISVRTVEGHLYQVFAKFGIMSRAELDQVEGL</sequence>
<dbReference type="Gene3D" id="1.10.10.10">
    <property type="entry name" value="Winged helix-like DNA-binding domain superfamily/Winged helix DNA-binding domain"/>
    <property type="match status" value="1"/>
</dbReference>
<dbReference type="Proteomes" id="UP000062833">
    <property type="component" value="Chromosome"/>
</dbReference>
<accession>A0A0M4QE79</accession>
<dbReference type="InterPro" id="IPR000792">
    <property type="entry name" value="Tscrpt_reg_LuxR_C"/>
</dbReference>
<dbReference type="PANTHER" id="PTHR44688:SF16">
    <property type="entry name" value="DNA-BINDING TRANSCRIPTIONAL ACTIVATOR DEVR_DOSR"/>
    <property type="match status" value="1"/>
</dbReference>